<dbReference type="NCBIfam" id="TIGR00080">
    <property type="entry name" value="pimt"/>
    <property type="match status" value="1"/>
</dbReference>
<evidence type="ECO:0000256" key="7">
    <source>
        <dbReference type="HAMAP-Rule" id="MF_00090"/>
    </source>
</evidence>
<keyword evidence="5 7" id="KW-0808">Transferase</keyword>
<comment type="function">
    <text evidence="7">Catalyzes the methyl esterification of L-isoaspartyl residues in peptides and proteins that result from spontaneous decomposition of normal L-aspartyl and L-asparaginyl residues. It plays a role in the repair and/or degradation of damaged proteins.</text>
</comment>
<evidence type="ECO:0000313" key="8">
    <source>
        <dbReference type="EMBL" id="XBH07366.1"/>
    </source>
</evidence>
<name>A0AAU7CRS2_9BACT</name>
<evidence type="ECO:0000256" key="6">
    <source>
        <dbReference type="ARBA" id="ARBA00022691"/>
    </source>
</evidence>
<dbReference type="EMBL" id="CP155447">
    <property type="protein sequence ID" value="XBH07366.1"/>
    <property type="molecule type" value="Genomic_DNA"/>
</dbReference>
<evidence type="ECO:0000256" key="4">
    <source>
        <dbReference type="ARBA" id="ARBA00022603"/>
    </source>
</evidence>
<protein>
    <recommendedName>
        <fullName evidence="7">Protein-L-isoaspartate O-methyltransferase</fullName>
        <ecNumber evidence="7">2.1.1.77</ecNumber>
    </recommendedName>
    <alternativeName>
        <fullName evidence="7">L-isoaspartyl protein carboxyl methyltransferase</fullName>
    </alternativeName>
    <alternativeName>
        <fullName evidence="7">Protein L-isoaspartyl methyltransferase</fullName>
    </alternativeName>
    <alternativeName>
        <fullName evidence="7">Protein-beta-aspartate methyltransferase</fullName>
        <shortName evidence="7">PIMT</shortName>
    </alternativeName>
</protein>
<dbReference type="SUPFAM" id="SSF53335">
    <property type="entry name" value="S-adenosyl-L-methionine-dependent methyltransferases"/>
    <property type="match status" value="1"/>
</dbReference>
<reference evidence="8" key="1">
    <citation type="submission" date="2024-05" db="EMBL/GenBank/DDBJ databases">
        <title>Planctomycetes of the genus Singulisphaera possess chitinolytic capabilities.</title>
        <authorList>
            <person name="Ivanova A."/>
        </authorList>
    </citation>
    <scope>NUCLEOTIDE SEQUENCE</scope>
    <source>
        <strain evidence="8">Ch08T</strain>
    </source>
</reference>
<dbReference type="GO" id="GO:0030091">
    <property type="term" value="P:protein repair"/>
    <property type="evidence" value="ECO:0007669"/>
    <property type="project" value="UniProtKB-UniRule"/>
</dbReference>
<sequence length="247" mass="26422">MRKLIGTSTGPVGAVFGWLVVSYGILALGTDSGEAADHQSRRLQMVVMQIEGRGVTDPAVRSAMRSIPRHRFVPEALQAWAYDDRPLPIGQGQTISQPFIVAVMTAAIRPNRGMKVLEVGTGSGYQAAVLAACVGEVYSIEVVPALGRQAELLLKQLGYRNIHVRIGDGYDGWPEQAPFDAVVLTAAPGRVPKPLLDQLRVGGRLVAPVGRGVQNLVVITKTEQGNLTKVIDAVQFVPMTGKAAKDH</sequence>
<keyword evidence="3 7" id="KW-0963">Cytoplasm</keyword>
<proteinExistence type="inferred from homology"/>
<dbReference type="PANTHER" id="PTHR11579:SF0">
    <property type="entry name" value="PROTEIN-L-ISOASPARTATE(D-ASPARTATE) O-METHYLTRANSFERASE"/>
    <property type="match status" value="1"/>
</dbReference>
<accession>A0AAU7CRS2</accession>
<dbReference type="Pfam" id="PF01135">
    <property type="entry name" value="PCMT"/>
    <property type="match status" value="1"/>
</dbReference>
<dbReference type="PANTHER" id="PTHR11579">
    <property type="entry name" value="PROTEIN-L-ISOASPARTATE O-METHYLTRANSFERASE"/>
    <property type="match status" value="1"/>
</dbReference>
<dbReference type="HAMAP" id="MF_00090">
    <property type="entry name" value="PIMT"/>
    <property type="match status" value="1"/>
</dbReference>
<feature type="active site" evidence="7">
    <location>
        <position position="96"/>
    </location>
</feature>
<gene>
    <name evidence="7" type="primary">pcm</name>
    <name evidence="8" type="ORF">V5E97_15370</name>
</gene>
<keyword evidence="4 7" id="KW-0489">Methyltransferase</keyword>
<dbReference type="NCBIfam" id="NF001453">
    <property type="entry name" value="PRK00312.1"/>
    <property type="match status" value="1"/>
</dbReference>
<dbReference type="RefSeq" id="WP_406700203.1">
    <property type="nucleotide sequence ID" value="NZ_CP155447.1"/>
</dbReference>
<dbReference type="Gene3D" id="3.40.50.150">
    <property type="entry name" value="Vaccinia Virus protein VP39"/>
    <property type="match status" value="1"/>
</dbReference>
<organism evidence="8">
    <name type="scientific">Singulisphaera sp. Ch08</name>
    <dbReference type="NCBI Taxonomy" id="3120278"/>
    <lineage>
        <taxon>Bacteria</taxon>
        <taxon>Pseudomonadati</taxon>
        <taxon>Planctomycetota</taxon>
        <taxon>Planctomycetia</taxon>
        <taxon>Isosphaerales</taxon>
        <taxon>Isosphaeraceae</taxon>
        <taxon>Singulisphaera</taxon>
    </lineage>
</organism>
<evidence type="ECO:0000256" key="2">
    <source>
        <dbReference type="ARBA" id="ARBA00005369"/>
    </source>
</evidence>
<dbReference type="AlphaFoldDB" id="A0AAU7CRS2"/>
<dbReference type="FunFam" id="3.40.50.150:FF:000010">
    <property type="entry name" value="Protein-L-isoaspartate O-methyltransferase"/>
    <property type="match status" value="1"/>
</dbReference>
<dbReference type="InterPro" id="IPR029063">
    <property type="entry name" value="SAM-dependent_MTases_sf"/>
</dbReference>
<dbReference type="EC" id="2.1.1.77" evidence="7"/>
<dbReference type="GO" id="GO:0004719">
    <property type="term" value="F:protein-L-isoaspartate (D-aspartate) O-methyltransferase activity"/>
    <property type="evidence" value="ECO:0007669"/>
    <property type="project" value="UniProtKB-UniRule"/>
</dbReference>
<comment type="similarity">
    <text evidence="2 7">Belongs to the methyltransferase superfamily. L-isoaspartyl/D-aspartyl protein methyltransferase family.</text>
</comment>
<dbReference type="CDD" id="cd02440">
    <property type="entry name" value="AdoMet_MTases"/>
    <property type="match status" value="1"/>
</dbReference>
<comment type="catalytic activity">
    <reaction evidence="7">
        <text>[protein]-L-isoaspartate + S-adenosyl-L-methionine = [protein]-L-isoaspartate alpha-methyl ester + S-adenosyl-L-homocysteine</text>
        <dbReference type="Rhea" id="RHEA:12705"/>
        <dbReference type="Rhea" id="RHEA-COMP:12143"/>
        <dbReference type="Rhea" id="RHEA-COMP:12144"/>
        <dbReference type="ChEBI" id="CHEBI:57856"/>
        <dbReference type="ChEBI" id="CHEBI:59789"/>
        <dbReference type="ChEBI" id="CHEBI:90596"/>
        <dbReference type="ChEBI" id="CHEBI:90598"/>
        <dbReference type="EC" id="2.1.1.77"/>
    </reaction>
</comment>
<evidence type="ECO:0000256" key="5">
    <source>
        <dbReference type="ARBA" id="ARBA00022679"/>
    </source>
</evidence>
<dbReference type="GO" id="GO:0032259">
    <property type="term" value="P:methylation"/>
    <property type="evidence" value="ECO:0007669"/>
    <property type="project" value="UniProtKB-KW"/>
</dbReference>
<dbReference type="GO" id="GO:0005737">
    <property type="term" value="C:cytoplasm"/>
    <property type="evidence" value="ECO:0007669"/>
    <property type="project" value="UniProtKB-SubCell"/>
</dbReference>
<comment type="subcellular location">
    <subcellularLocation>
        <location evidence="1 7">Cytoplasm</location>
    </subcellularLocation>
</comment>
<keyword evidence="6 7" id="KW-0949">S-adenosyl-L-methionine</keyword>
<evidence type="ECO:0000256" key="3">
    <source>
        <dbReference type="ARBA" id="ARBA00022490"/>
    </source>
</evidence>
<dbReference type="InterPro" id="IPR000682">
    <property type="entry name" value="PCMT"/>
</dbReference>
<evidence type="ECO:0000256" key="1">
    <source>
        <dbReference type="ARBA" id="ARBA00004496"/>
    </source>
</evidence>